<dbReference type="EMBL" id="JACHBT010000003">
    <property type="protein sequence ID" value="MBB6503700.1"/>
    <property type="molecule type" value="Genomic_DNA"/>
</dbReference>
<reference evidence="2 3" key="2">
    <citation type="submission" date="2020-08" db="EMBL/GenBank/DDBJ databases">
        <authorList>
            <person name="Partida-Martinez L."/>
            <person name="Huntemann M."/>
            <person name="Clum A."/>
            <person name="Wang J."/>
            <person name="Palaniappan K."/>
            <person name="Ritter S."/>
            <person name="Chen I.-M."/>
            <person name="Stamatis D."/>
            <person name="Reddy T."/>
            <person name="O'Malley R."/>
            <person name="Daum C."/>
            <person name="Shapiro N."/>
            <person name="Ivanova N."/>
            <person name="Kyrpides N."/>
            <person name="Woyke T."/>
        </authorList>
    </citation>
    <scope>NUCLEOTIDE SEQUENCE [LARGE SCALE GENOMIC DNA]</scope>
    <source>
        <strain evidence="2 3">AS3.13</strain>
    </source>
</reference>
<organism evidence="2 3">
    <name type="scientific">Sphingomonas endophytica</name>
    <dbReference type="NCBI Taxonomy" id="869719"/>
    <lineage>
        <taxon>Bacteria</taxon>
        <taxon>Pseudomonadati</taxon>
        <taxon>Pseudomonadota</taxon>
        <taxon>Alphaproteobacteria</taxon>
        <taxon>Sphingomonadales</taxon>
        <taxon>Sphingomonadaceae</taxon>
        <taxon>Sphingomonas</taxon>
    </lineage>
</organism>
<proteinExistence type="predicted"/>
<name>A0A7X0JAG2_9SPHN</name>
<evidence type="ECO:0000313" key="3">
    <source>
        <dbReference type="Proteomes" id="UP000522313"/>
    </source>
</evidence>
<evidence type="ECO:0000256" key="1">
    <source>
        <dbReference type="SAM" id="MobiDB-lite"/>
    </source>
</evidence>
<feature type="region of interest" description="Disordered" evidence="1">
    <location>
        <begin position="1416"/>
        <end position="1448"/>
    </location>
</feature>
<accession>A0A7X0JAG2</accession>
<gene>
    <name evidence="2" type="ORF">F4693_000655</name>
</gene>
<evidence type="ECO:0000313" key="2">
    <source>
        <dbReference type="EMBL" id="MBB6503700.1"/>
    </source>
</evidence>
<feature type="compositionally biased region" description="Basic and acidic residues" evidence="1">
    <location>
        <begin position="1416"/>
        <end position="1430"/>
    </location>
</feature>
<reference evidence="2 3" key="1">
    <citation type="submission" date="2020-08" db="EMBL/GenBank/DDBJ databases">
        <title>The Agave Microbiome: Exploring the role of microbial communities in plant adaptations to desert environments.</title>
        <authorList>
            <person name="Partida-Martinez L.P."/>
        </authorList>
    </citation>
    <scope>NUCLEOTIDE SEQUENCE [LARGE SCALE GENOMIC DNA]</scope>
    <source>
        <strain evidence="2 3">AS3.13</strain>
    </source>
</reference>
<protein>
    <submittedName>
        <fullName evidence="2">Uncharacterized protein</fullName>
    </submittedName>
</protein>
<comment type="caution">
    <text evidence="2">The sequence shown here is derived from an EMBL/GenBank/DDBJ whole genome shotgun (WGS) entry which is preliminary data.</text>
</comment>
<dbReference type="Proteomes" id="UP000522313">
    <property type="component" value="Unassembled WGS sequence"/>
</dbReference>
<sequence>MDKDSVDEAESIAMMRRYGFGKTSGWDDLLKSRLILLLSEAQAGKTFECQAQQEAMWVAGEAAFYVELSSVAHQPWSELRDPEETKRLERWRRTDAEMATVFLDSVDELALTQGNFRTALRNVANDLQGHMDRVRVVLTSRPLPVDRKLFERTFETPLVAPKLDENDFAALALGKKRDEKPKDAPPEIRFVALMPLSSEDVATVAAAKGVSDTQAFIGALRKSSMMDFMRRPQDVIEAAAAWIELDGSFGTHAQQEAFDIRSRLRANPERNDRPLSDAHSIEGAARLALAVVLTQRLTIQHNVNRDAGDATPVVDPGIILDDWDDDDRKALLERPLFGFASYGRVRFHNRLAFEFLAAQRLSDLLERGLSRRAVRRLLVVKTAQGFDAIRPSLRDVAAWLSLRQRWVFDLAISLDPALLMNLGDPGSFEIEQRQKVLVEYVERFGKGGWRGLSVPEIQVHRIADAALGPIVNEHFESVENPEVQQMLLDLIAQAPLPNCAAIARDVVWNPDFGRYVRSDGLDALIALGDPELAAIADRLTKGPEPWDHRFARLAIYKLFPAHMSVGQLIAILGWVEETRSTGMELTRILPTLVEKLDYGQLRELHNALVPLVDEGLRFDTNLHAAENERPHLVHFLAQVCARLVADGEMIPADAASAAMAAELARSVRSGESVPNSLNEAIDTAAPVIRRDIFVADVALLRRLHPSKPRLELFMELVWRGVLRFQPRDEEWMRELARDLNAAADVRAAVVLVETYNFARSTEDERAHLEALKPLLVDDAELASFLDDQLKPRDQSRQQRRYEICDRRRKLRQERRDAKARANWIGFWRELKDDPEKAFAPDRAESTARNLHRVMKQSGATNLSSGWDRKVIEDHLGAGVADSLRLALKPIWRCETPLLRHERSPSDHGMRWERWTLALVAIAAEAEDPKWVEGLTAGEAEQAIRYATLNWSNFPTWLDDLAATHPERVDRLIGAELTWSLGTAASEQGYSMLLQDIDTAQLGLAKLFLPRIRTWLESTGGLPSAKDDVEGAARRMDQAISIILKFGDDDDHGFLKDMASSTLVRGTNDPFAHIWLPALFALDPEAAVDRLEALCSGVAVSRESVVVDWIAQLFGHANRGRGVRIKQPGLSGKQIIRLLRLAYLHVDRADDAVHEGSYSPDRRDDAESGRDTLLYALMELGGLEGWAAKQEIADDPMFIHLRDRLQTLAREKSASEADNLAMRPDEVRKLDTNREPGPRTPAEMFALMSDRIADVRDRLLNDDSPIELWTSARDERVMRKAIAEHLGTHAAGAYTVAQESVTADEKETDIRLRSTVNAVEGVIELKIGDKRNYSGASLRTTITEQLVDKYLAPQGRRSGILLITRSTRVRWQDPDSGASMDFEALIGMLANEAKRIEGGYPDEIFLDAAGLDLKPRLTTERKATAKKESTSKKATAKPRAKPATAGRSS</sequence>